<dbReference type="InterPro" id="IPR050639">
    <property type="entry name" value="SSR_resolvase"/>
</dbReference>
<keyword evidence="1" id="KW-0229">DNA integration</keyword>
<evidence type="ECO:0000313" key="9">
    <source>
        <dbReference type="EMBL" id="OTN76769.1"/>
    </source>
</evidence>
<dbReference type="InterPro" id="IPR006118">
    <property type="entry name" value="Recombinase_CS"/>
</dbReference>
<dbReference type="Gene3D" id="3.90.1750.20">
    <property type="entry name" value="Putative Large Serine Recombinase, Chain B, Domain 2"/>
    <property type="match status" value="1"/>
</dbReference>
<dbReference type="GO" id="GO:0015074">
    <property type="term" value="P:DNA integration"/>
    <property type="evidence" value="ECO:0007669"/>
    <property type="project" value="UniProtKB-KW"/>
</dbReference>
<evidence type="ECO:0000256" key="6">
    <source>
        <dbReference type="SAM" id="Coils"/>
    </source>
</evidence>
<feature type="active site" description="O-(5'-phospho-DNA)-serine intermediate" evidence="4 5">
    <location>
        <position position="11"/>
    </location>
</feature>
<dbReference type="Pfam" id="PF13408">
    <property type="entry name" value="Zn_ribbon_recom"/>
    <property type="match status" value="1"/>
</dbReference>
<name>A0A242A775_9ENTE</name>
<evidence type="ECO:0000259" key="8">
    <source>
        <dbReference type="PROSITE" id="PS51737"/>
    </source>
</evidence>
<keyword evidence="3" id="KW-0233">DNA recombination</keyword>
<evidence type="ECO:0000256" key="2">
    <source>
        <dbReference type="ARBA" id="ARBA00023125"/>
    </source>
</evidence>
<organism evidence="9 10">
    <name type="scientific">Candidatus Enterococcus testudinis</name>
    <dbReference type="NCBI Taxonomy" id="1834191"/>
    <lineage>
        <taxon>Bacteria</taxon>
        <taxon>Bacillati</taxon>
        <taxon>Bacillota</taxon>
        <taxon>Bacilli</taxon>
        <taxon>Lactobacillales</taxon>
        <taxon>Enterococcaceae</taxon>
        <taxon>Enterococcus</taxon>
    </lineage>
</organism>
<feature type="domain" description="Recombinase" evidence="8">
    <location>
        <begin position="160"/>
        <end position="255"/>
    </location>
</feature>
<dbReference type="PANTHER" id="PTHR30461">
    <property type="entry name" value="DNA-INVERTASE FROM LAMBDOID PROPHAGE"/>
    <property type="match status" value="1"/>
</dbReference>
<dbReference type="Pfam" id="PF07508">
    <property type="entry name" value="Recombinase"/>
    <property type="match status" value="1"/>
</dbReference>
<keyword evidence="2" id="KW-0238">DNA-binding</keyword>
<dbReference type="PROSITE" id="PS51736">
    <property type="entry name" value="RECOMBINASES_3"/>
    <property type="match status" value="1"/>
</dbReference>
<dbReference type="EMBL" id="NGKU01000001">
    <property type="protein sequence ID" value="OTN76769.1"/>
    <property type="molecule type" value="Genomic_DNA"/>
</dbReference>
<protein>
    <recommendedName>
        <fullName evidence="11">Recombinase domain-containing protein</fullName>
    </recommendedName>
</protein>
<proteinExistence type="predicted"/>
<keyword evidence="10" id="KW-1185">Reference proteome</keyword>
<dbReference type="SMART" id="SM00857">
    <property type="entry name" value="Resolvase"/>
    <property type="match status" value="1"/>
</dbReference>
<feature type="coiled-coil region" evidence="6">
    <location>
        <begin position="342"/>
        <end position="369"/>
    </location>
</feature>
<comment type="caution">
    <text evidence="9">The sequence shown here is derived from an EMBL/GenBank/DDBJ whole genome shotgun (WGS) entry which is preliminary data.</text>
</comment>
<dbReference type="AlphaFoldDB" id="A0A242A775"/>
<keyword evidence="6" id="KW-0175">Coiled coil</keyword>
<reference evidence="9 10" key="1">
    <citation type="submission" date="2017-05" db="EMBL/GenBank/DDBJ databases">
        <title>The Genome Sequence of Enterococcus sp. 8G7_MSG3316.</title>
        <authorList>
            <consortium name="The Broad Institute Genomics Platform"/>
            <consortium name="The Broad Institute Genomic Center for Infectious Diseases"/>
            <person name="Earl A."/>
            <person name="Manson A."/>
            <person name="Schwartman J."/>
            <person name="Gilmore M."/>
            <person name="Abouelleil A."/>
            <person name="Cao P."/>
            <person name="Chapman S."/>
            <person name="Cusick C."/>
            <person name="Shea T."/>
            <person name="Young S."/>
            <person name="Neafsey D."/>
            <person name="Nusbaum C."/>
            <person name="Birren B."/>
        </authorList>
    </citation>
    <scope>NUCLEOTIDE SEQUENCE [LARGE SCALE GENOMIC DNA]</scope>
    <source>
        <strain evidence="9 10">8G7_MSG3316</strain>
    </source>
</reference>
<evidence type="ECO:0000313" key="10">
    <source>
        <dbReference type="Proteomes" id="UP000195043"/>
    </source>
</evidence>
<dbReference type="InterPro" id="IPR025827">
    <property type="entry name" value="Zn_ribbon_recom_dom"/>
</dbReference>
<feature type="domain" description="Resolvase/invertase-type recombinase catalytic" evidence="7">
    <location>
        <begin position="3"/>
        <end position="152"/>
    </location>
</feature>
<dbReference type="CDD" id="cd00338">
    <property type="entry name" value="Ser_Recombinase"/>
    <property type="match status" value="1"/>
</dbReference>
<accession>A0A242A775</accession>
<evidence type="ECO:0000256" key="3">
    <source>
        <dbReference type="ARBA" id="ARBA00023172"/>
    </source>
</evidence>
<dbReference type="OrthoDB" id="9811097at2"/>
<dbReference type="SUPFAM" id="SSF53041">
    <property type="entry name" value="Resolvase-like"/>
    <property type="match status" value="1"/>
</dbReference>
<dbReference type="InterPro" id="IPR038109">
    <property type="entry name" value="DNA_bind_recomb_sf"/>
</dbReference>
<dbReference type="GO" id="GO:0003677">
    <property type="term" value="F:DNA binding"/>
    <property type="evidence" value="ECO:0007669"/>
    <property type="project" value="UniProtKB-KW"/>
</dbReference>
<evidence type="ECO:0000256" key="4">
    <source>
        <dbReference type="PIRSR" id="PIRSR606118-50"/>
    </source>
</evidence>
<dbReference type="PROSITE" id="PS51737">
    <property type="entry name" value="RECOMBINASE_DNA_BIND"/>
    <property type="match status" value="1"/>
</dbReference>
<dbReference type="STRING" id="1834191.A5886_001848"/>
<dbReference type="GO" id="GO:0000150">
    <property type="term" value="F:DNA strand exchange activity"/>
    <property type="evidence" value="ECO:0007669"/>
    <property type="project" value="InterPro"/>
</dbReference>
<dbReference type="InterPro" id="IPR036162">
    <property type="entry name" value="Resolvase-like_N_sf"/>
</dbReference>
<dbReference type="PANTHER" id="PTHR30461:SF23">
    <property type="entry name" value="DNA RECOMBINASE-RELATED"/>
    <property type="match status" value="1"/>
</dbReference>
<dbReference type="RefSeq" id="WP_086274762.1">
    <property type="nucleotide sequence ID" value="NZ_NGKU01000001.1"/>
</dbReference>
<evidence type="ECO:0000256" key="5">
    <source>
        <dbReference type="PROSITE-ProRule" id="PRU10137"/>
    </source>
</evidence>
<evidence type="ECO:0000256" key="1">
    <source>
        <dbReference type="ARBA" id="ARBA00022908"/>
    </source>
</evidence>
<dbReference type="Pfam" id="PF00239">
    <property type="entry name" value="Resolvase"/>
    <property type="match status" value="1"/>
</dbReference>
<dbReference type="Gene3D" id="3.40.50.1390">
    <property type="entry name" value="Resolvase, N-terminal catalytic domain"/>
    <property type="match status" value="1"/>
</dbReference>
<dbReference type="PROSITE" id="PS00397">
    <property type="entry name" value="RECOMBINASES_1"/>
    <property type="match status" value="1"/>
</dbReference>
<gene>
    <name evidence="9" type="ORF">A5886_001848</name>
</gene>
<dbReference type="InterPro" id="IPR006119">
    <property type="entry name" value="Resolv_N"/>
</dbReference>
<dbReference type="Proteomes" id="UP000195043">
    <property type="component" value="Unassembled WGS sequence"/>
</dbReference>
<evidence type="ECO:0000259" key="7">
    <source>
        <dbReference type="PROSITE" id="PS51736"/>
    </source>
</evidence>
<dbReference type="InterPro" id="IPR011109">
    <property type="entry name" value="DNA_bind_recombinase_dom"/>
</dbReference>
<sequence length="451" mass="52792">MKNVALYIRVSSDQQAKNGDSLREQEDTLNEYVNSNKNMTIFSTYIDDGISGQKLKRDEFTRLMNDIAAGSIDMILFTKLDRWFRSLKHYLNTQDILEKYEVHWIAVSQPYYDTTTPYGRTFINQVMSFAELEAQMTSERIISINANKVKEGEVITGSTPLGYSIKDKKLIPNEDSRIAIEVFNYYDLHTNLNQTTKFLADKHGILRTPQSIRSMLKNTKYIGEYRQNKNYNPPIIERDLFESVNRKLKMNTKSNVKHDYLFSGLLCCGNCSRKMNSGRKSNRSPKRKDGTCIVYPPLPEYTCRYAYQLPKCENTKVIREHLLEKYLIENLPALLQLTINSLKKQKNSTKNTQTRIKTLEKKIERLKLAYLNEIITLEEYKIDKAEFEKELTRLAKPNVEKQKIEGYEKLLNCDLNHYYADMSRIEKKAFWQSLIAKLTFDNQRLITVEML</sequence>
<evidence type="ECO:0008006" key="11">
    <source>
        <dbReference type="Google" id="ProtNLM"/>
    </source>
</evidence>